<dbReference type="AlphaFoldDB" id="A0AAN7RGI6"/>
<dbReference type="PANTHER" id="PTHR31175">
    <property type="entry name" value="AUXIN-RESPONSIVE FAMILY PROTEIN"/>
    <property type="match status" value="1"/>
</dbReference>
<dbReference type="Pfam" id="PF02519">
    <property type="entry name" value="Auxin_inducible"/>
    <property type="match status" value="1"/>
</dbReference>
<evidence type="ECO:0000256" key="1">
    <source>
        <dbReference type="ARBA" id="ARBA00006974"/>
    </source>
</evidence>
<accession>A0AAN7RGI6</accession>
<comment type="caution">
    <text evidence="4">The sequence shown here is derived from an EMBL/GenBank/DDBJ whole genome shotgun (WGS) entry which is preliminary data.</text>
</comment>
<keyword evidence="3" id="KW-0341">Growth regulation</keyword>
<reference evidence="4 5" key="1">
    <citation type="journal article" date="2023" name="Hortic Res">
        <title>Pangenome of water caltrop reveals structural variations and asymmetric subgenome divergence after allopolyploidization.</title>
        <authorList>
            <person name="Zhang X."/>
            <person name="Chen Y."/>
            <person name="Wang L."/>
            <person name="Yuan Y."/>
            <person name="Fang M."/>
            <person name="Shi L."/>
            <person name="Lu R."/>
            <person name="Comes H.P."/>
            <person name="Ma Y."/>
            <person name="Chen Y."/>
            <person name="Huang G."/>
            <person name="Zhou Y."/>
            <person name="Zheng Z."/>
            <person name="Qiu Y."/>
        </authorList>
    </citation>
    <scope>NUCLEOTIDE SEQUENCE [LARGE SCALE GENOMIC DNA]</scope>
    <source>
        <strain evidence="4">F231</strain>
    </source>
</reference>
<keyword evidence="5" id="KW-1185">Reference proteome</keyword>
<evidence type="ECO:0000313" key="5">
    <source>
        <dbReference type="Proteomes" id="UP001346149"/>
    </source>
</evidence>
<name>A0AAN7RGI6_TRANT</name>
<sequence>MFSPKKLVKMATVGRRRVPPSSSSSTIAEKGHFVVYTVDGRRFEMPLSYLHSRIFHELFRMSEEEFGLSSEGPITLPCDASFMEYAVSLIQRGAGEDLEEALLSSVSSAQCTGRLR</sequence>
<dbReference type="InterPro" id="IPR003676">
    <property type="entry name" value="SAUR_fam"/>
</dbReference>
<evidence type="ECO:0000256" key="2">
    <source>
        <dbReference type="ARBA" id="ARBA00022473"/>
    </source>
</evidence>
<organism evidence="4 5">
    <name type="scientific">Trapa natans</name>
    <name type="common">Water chestnut</name>
    <dbReference type="NCBI Taxonomy" id="22666"/>
    <lineage>
        <taxon>Eukaryota</taxon>
        <taxon>Viridiplantae</taxon>
        <taxon>Streptophyta</taxon>
        <taxon>Embryophyta</taxon>
        <taxon>Tracheophyta</taxon>
        <taxon>Spermatophyta</taxon>
        <taxon>Magnoliopsida</taxon>
        <taxon>eudicotyledons</taxon>
        <taxon>Gunneridae</taxon>
        <taxon>Pentapetalae</taxon>
        <taxon>rosids</taxon>
        <taxon>malvids</taxon>
        <taxon>Myrtales</taxon>
        <taxon>Lythraceae</taxon>
        <taxon>Trapa</taxon>
    </lineage>
</organism>
<dbReference type="EMBL" id="JAXQNO010000005">
    <property type="protein sequence ID" value="KAK4797491.1"/>
    <property type="molecule type" value="Genomic_DNA"/>
</dbReference>
<evidence type="ECO:0000313" key="4">
    <source>
        <dbReference type="EMBL" id="KAK4797491.1"/>
    </source>
</evidence>
<gene>
    <name evidence="4" type="ORF">SAY86_029817</name>
</gene>
<evidence type="ECO:0000256" key="3">
    <source>
        <dbReference type="ARBA" id="ARBA00022604"/>
    </source>
</evidence>
<keyword evidence="2" id="KW-0217">Developmental protein</keyword>
<protein>
    <submittedName>
        <fullName evidence="4">Uncharacterized protein</fullName>
    </submittedName>
</protein>
<comment type="similarity">
    <text evidence="1">Belongs to the ARG7 family.</text>
</comment>
<dbReference type="GO" id="GO:0009733">
    <property type="term" value="P:response to auxin"/>
    <property type="evidence" value="ECO:0007669"/>
    <property type="project" value="InterPro"/>
</dbReference>
<proteinExistence type="inferred from homology"/>
<dbReference type="Proteomes" id="UP001346149">
    <property type="component" value="Unassembled WGS sequence"/>
</dbReference>